<feature type="transmembrane region" description="Helical" evidence="1">
    <location>
        <begin position="7"/>
        <end position="24"/>
    </location>
</feature>
<accession>A0AA95EVN0</accession>
<dbReference type="Proteomes" id="UP001178662">
    <property type="component" value="Chromosome"/>
</dbReference>
<dbReference type="EMBL" id="CP119317">
    <property type="protein sequence ID" value="WEK53719.1"/>
    <property type="molecule type" value="Genomic_DNA"/>
</dbReference>
<keyword evidence="1" id="KW-0812">Transmembrane</keyword>
<evidence type="ECO:0000313" key="2">
    <source>
        <dbReference type="EMBL" id="WEK53719.1"/>
    </source>
</evidence>
<keyword evidence="1" id="KW-1133">Transmembrane helix</keyword>
<keyword evidence="1" id="KW-0472">Membrane</keyword>
<keyword evidence="3" id="KW-1185">Reference proteome</keyword>
<name>A0AA95EVN0_9BACL</name>
<organism evidence="2 3">
    <name type="scientific">Candidatus Cohnella colombiensis</name>
    <dbReference type="NCBI Taxonomy" id="3121368"/>
    <lineage>
        <taxon>Bacteria</taxon>
        <taxon>Bacillati</taxon>
        <taxon>Bacillota</taxon>
        <taxon>Bacilli</taxon>
        <taxon>Bacillales</taxon>
        <taxon>Paenibacillaceae</taxon>
        <taxon>Cohnella</taxon>
    </lineage>
</organism>
<dbReference type="Pfam" id="PF14286">
    <property type="entry name" value="DHHW"/>
    <property type="match status" value="1"/>
</dbReference>
<evidence type="ECO:0000313" key="3">
    <source>
        <dbReference type="Proteomes" id="UP001178662"/>
    </source>
</evidence>
<protein>
    <submittedName>
        <fullName evidence="2">DHHW family protein</fullName>
    </submittedName>
</protein>
<gene>
    <name evidence="2" type="ORF">P0Y55_14195</name>
</gene>
<dbReference type="InterPro" id="IPR025945">
    <property type="entry name" value="DHHW"/>
</dbReference>
<proteinExistence type="predicted"/>
<evidence type="ECO:0000256" key="1">
    <source>
        <dbReference type="SAM" id="Phobius"/>
    </source>
</evidence>
<reference evidence="2" key="1">
    <citation type="submission" date="2023-03" db="EMBL/GenBank/DDBJ databases">
        <title>Andean soil-derived lignocellulolytic bacterial consortium as a source of novel taxa and putative plastic-active enzymes.</title>
        <authorList>
            <person name="Diaz-Garcia L."/>
            <person name="Chuvochina M."/>
            <person name="Feuerriegel G."/>
            <person name="Bunk B."/>
            <person name="Sproer C."/>
            <person name="Streit W.R."/>
            <person name="Rodriguez L.M."/>
            <person name="Overmann J."/>
            <person name="Jimenez D.J."/>
        </authorList>
    </citation>
    <scope>NUCLEOTIDE SEQUENCE</scope>
    <source>
        <strain evidence="2">MAG 2441</strain>
    </source>
</reference>
<dbReference type="AlphaFoldDB" id="A0AA95EVN0"/>
<sequence length="409" mass="45953">MKHKLNVSVFIIALFGIGLMNLFSPKSTTVSEMEKRELAALPQFSINELFHNNFTIQFDNYFADHFMLRNQLLEVSSSFKELKGFESTDNVQIINRTGGNNTGGNSENGSTASGYLVLGDRSMMLYHFRNAAADNYGKALNRFQTSISPQVNVYSLIVPPAIEFVEDDSYRELSSSAKSGIEYTYGQYNPAIIPVDAYRAIADHSDEYVYFRSDNHWTALGAYYAYTAFMDTIIEPAVPLEDYKSGVISQYLGTSYTSTLAKSVRENPDDVTYYKPATPYSYTYYQKNGKAVERRAVVDPEFAAKGNGAYAVFLGGDHPWGEITTDVGNGKRIVVIKDSYANPFIPFLIPHFEEIYYIDPRSYEGNIVQFVRDKQITDVLFLNSIIVTSYSGIADLLNERMDAVSSIES</sequence>